<reference evidence="2" key="1">
    <citation type="submission" date="2016-11" db="UniProtKB">
        <authorList>
            <consortium name="WormBaseParasite"/>
        </authorList>
    </citation>
    <scope>IDENTIFICATION</scope>
    <source>
        <strain evidence="2">KR3021</strain>
    </source>
</reference>
<evidence type="ECO:0000313" key="1">
    <source>
        <dbReference type="Proteomes" id="UP000095286"/>
    </source>
</evidence>
<name>A0AC35UG74_9BILA</name>
<dbReference type="Proteomes" id="UP000095286">
    <property type="component" value="Unplaced"/>
</dbReference>
<organism evidence="1 2">
    <name type="scientific">Rhabditophanes sp. KR3021</name>
    <dbReference type="NCBI Taxonomy" id="114890"/>
    <lineage>
        <taxon>Eukaryota</taxon>
        <taxon>Metazoa</taxon>
        <taxon>Ecdysozoa</taxon>
        <taxon>Nematoda</taxon>
        <taxon>Chromadorea</taxon>
        <taxon>Rhabditida</taxon>
        <taxon>Tylenchina</taxon>
        <taxon>Panagrolaimomorpha</taxon>
        <taxon>Strongyloidoidea</taxon>
        <taxon>Alloionematidae</taxon>
        <taxon>Rhabditophanes</taxon>
    </lineage>
</organism>
<accession>A0AC35UG74</accession>
<proteinExistence type="predicted"/>
<dbReference type="WBParaSite" id="RSKR_0001094900.1">
    <property type="protein sequence ID" value="RSKR_0001094900.1"/>
    <property type="gene ID" value="RSKR_0001094900"/>
</dbReference>
<protein>
    <submittedName>
        <fullName evidence="2">Tyrosine-protein phosphatase domain-containing protein</fullName>
    </submittedName>
</protein>
<evidence type="ECO:0000313" key="2">
    <source>
        <dbReference type="WBParaSite" id="RSKR_0001094900.1"/>
    </source>
</evidence>
<sequence>MGNQIGSPKKDSSLPRDKSLKLSRRNKYAALWAKKLIKKSYDDICGEYKTLRATAVPPIISDPHPGQLRLNRYRDIICIEKTRVVLKDRPESNNYIHANWVDINENARFIITQGPMQSTIEDFWEMVFTEKIHAILMLCSLCEEGLIKCAEYWPQHINDVKVFGEFRVENVFASLSHSPKVTTSELMVTYKGKQHTLRHYQWQDWPDDDIPKDLDFPFKLLDQAMGSMTGEGDIGLLESQGPTLVHCSAGIGRSGTCAALYLARYALIEENSELKFYEKPQNSKSLMYSESEPIRLYARMSSEIFDGSKMGGIVTLLPEMAR</sequence>